<evidence type="ECO:0000256" key="1">
    <source>
        <dbReference type="SAM" id="MobiDB-lite"/>
    </source>
</evidence>
<keyword evidence="4" id="KW-1185">Reference proteome</keyword>
<dbReference type="AlphaFoldDB" id="A0A6A5T1L2"/>
<protein>
    <submittedName>
        <fullName evidence="3">Uncharacterized protein</fullName>
    </submittedName>
</protein>
<organism evidence="3 4">
    <name type="scientific">Clathrospora elynae</name>
    <dbReference type="NCBI Taxonomy" id="706981"/>
    <lineage>
        <taxon>Eukaryota</taxon>
        <taxon>Fungi</taxon>
        <taxon>Dikarya</taxon>
        <taxon>Ascomycota</taxon>
        <taxon>Pezizomycotina</taxon>
        <taxon>Dothideomycetes</taxon>
        <taxon>Pleosporomycetidae</taxon>
        <taxon>Pleosporales</taxon>
        <taxon>Diademaceae</taxon>
        <taxon>Clathrospora</taxon>
    </lineage>
</organism>
<feature type="compositionally biased region" description="Polar residues" evidence="1">
    <location>
        <begin position="446"/>
        <end position="456"/>
    </location>
</feature>
<feature type="compositionally biased region" description="Low complexity" evidence="1">
    <location>
        <begin position="436"/>
        <end position="445"/>
    </location>
</feature>
<dbReference type="OrthoDB" id="5431149at2759"/>
<evidence type="ECO:0000313" key="3">
    <source>
        <dbReference type="EMBL" id="KAF1945569.1"/>
    </source>
</evidence>
<dbReference type="Proteomes" id="UP000800038">
    <property type="component" value="Unassembled WGS sequence"/>
</dbReference>
<feature type="transmembrane region" description="Helical" evidence="2">
    <location>
        <begin position="45"/>
        <end position="64"/>
    </location>
</feature>
<gene>
    <name evidence="3" type="ORF">EJ02DRAFT_33428</name>
</gene>
<feature type="compositionally biased region" description="Polar residues" evidence="1">
    <location>
        <begin position="392"/>
        <end position="407"/>
    </location>
</feature>
<proteinExistence type="predicted"/>
<accession>A0A6A5T1L2</accession>
<feature type="compositionally biased region" description="Low complexity" evidence="1">
    <location>
        <begin position="410"/>
        <end position="426"/>
    </location>
</feature>
<reference evidence="3" key="1">
    <citation type="journal article" date="2020" name="Stud. Mycol.">
        <title>101 Dothideomycetes genomes: a test case for predicting lifestyles and emergence of pathogens.</title>
        <authorList>
            <person name="Haridas S."/>
            <person name="Albert R."/>
            <person name="Binder M."/>
            <person name="Bloem J."/>
            <person name="Labutti K."/>
            <person name="Salamov A."/>
            <person name="Andreopoulos B."/>
            <person name="Baker S."/>
            <person name="Barry K."/>
            <person name="Bills G."/>
            <person name="Bluhm B."/>
            <person name="Cannon C."/>
            <person name="Castanera R."/>
            <person name="Culley D."/>
            <person name="Daum C."/>
            <person name="Ezra D."/>
            <person name="Gonzalez J."/>
            <person name="Henrissat B."/>
            <person name="Kuo A."/>
            <person name="Liang C."/>
            <person name="Lipzen A."/>
            <person name="Lutzoni F."/>
            <person name="Magnuson J."/>
            <person name="Mondo S."/>
            <person name="Nolan M."/>
            <person name="Ohm R."/>
            <person name="Pangilinan J."/>
            <person name="Park H.-J."/>
            <person name="Ramirez L."/>
            <person name="Alfaro M."/>
            <person name="Sun H."/>
            <person name="Tritt A."/>
            <person name="Yoshinaga Y."/>
            <person name="Zwiers L.-H."/>
            <person name="Turgeon B."/>
            <person name="Goodwin S."/>
            <person name="Spatafora J."/>
            <person name="Crous P."/>
            <person name="Grigoriev I."/>
        </authorList>
    </citation>
    <scope>NUCLEOTIDE SEQUENCE</scope>
    <source>
        <strain evidence="3">CBS 161.51</strain>
    </source>
</reference>
<keyword evidence="2" id="KW-1133">Transmembrane helix</keyword>
<keyword evidence="2" id="KW-0472">Membrane</keyword>
<sequence>MVQSRNFYLSLAGVVAGSSTAADTILSILEAASFSSTRSSLLDIAALASTFDIASLCCIGFYTFQEVMRTHSIVERSAQARKALVTISVLVSATALVTSLVLIILIKSRWEEATAISTTAPVSNWNSHASGQIAMWTISCVSQLVLYSSPLWHRKAAKVLSVNTSGPRDSVMSEHRPVRPNNLFIMEPTQSSSPLAPQLFSNLGTLPSPTCSIRSSHSLQSIRDSLRYVVRPVTSRTTLISQRSCTRDAPSVYSNRQSFDTISHSDGFDSWDTSHVSLPARDVVLQTAPFVGTSLEPIPGSRSASPARALEGPFLFELPEEEENPELTPPRMMPDTSRPSSPIVNEGHIHPLFRSESPAPAPAATPGTSILASPLATQAIAYSPRPFSRMKSTSQLNAHASSVTQGCAASLQSLSRSPSPPSRGLTPPIPDFVLNSSPRSSMSGSRKVNLQHSPDR</sequence>
<feature type="region of interest" description="Disordered" evidence="1">
    <location>
        <begin position="392"/>
        <end position="456"/>
    </location>
</feature>
<feature type="region of interest" description="Disordered" evidence="1">
    <location>
        <begin position="318"/>
        <end position="347"/>
    </location>
</feature>
<name>A0A6A5T1L2_9PLEO</name>
<dbReference type="EMBL" id="ML976008">
    <property type="protein sequence ID" value="KAF1945569.1"/>
    <property type="molecule type" value="Genomic_DNA"/>
</dbReference>
<feature type="transmembrane region" description="Helical" evidence="2">
    <location>
        <begin position="84"/>
        <end position="106"/>
    </location>
</feature>
<evidence type="ECO:0000313" key="4">
    <source>
        <dbReference type="Proteomes" id="UP000800038"/>
    </source>
</evidence>
<keyword evidence="2" id="KW-0812">Transmembrane</keyword>
<evidence type="ECO:0000256" key="2">
    <source>
        <dbReference type="SAM" id="Phobius"/>
    </source>
</evidence>